<dbReference type="Proteomes" id="UP000276133">
    <property type="component" value="Unassembled WGS sequence"/>
</dbReference>
<keyword evidence="2" id="KW-1185">Reference proteome</keyword>
<dbReference type="AlphaFoldDB" id="A0A3M7RMW5"/>
<organism evidence="1 2">
    <name type="scientific">Brachionus plicatilis</name>
    <name type="common">Marine rotifer</name>
    <name type="synonym">Brachionus muelleri</name>
    <dbReference type="NCBI Taxonomy" id="10195"/>
    <lineage>
        <taxon>Eukaryota</taxon>
        <taxon>Metazoa</taxon>
        <taxon>Spiralia</taxon>
        <taxon>Gnathifera</taxon>
        <taxon>Rotifera</taxon>
        <taxon>Eurotatoria</taxon>
        <taxon>Monogononta</taxon>
        <taxon>Pseudotrocha</taxon>
        <taxon>Ploima</taxon>
        <taxon>Brachionidae</taxon>
        <taxon>Brachionus</taxon>
    </lineage>
</organism>
<comment type="caution">
    <text evidence="1">The sequence shown here is derived from an EMBL/GenBank/DDBJ whole genome shotgun (WGS) entry which is preliminary data.</text>
</comment>
<gene>
    <name evidence="1" type="ORF">BpHYR1_009179</name>
</gene>
<accession>A0A3M7RMW5</accession>
<name>A0A3M7RMW5_BRAPC</name>
<reference evidence="1 2" key="1">
    <citation type="journal article" date="2018" name="Sci. Rep.">
        <title>Genomic signatures of local adaptation to the degree of environmental predictability in rotifers.</title>
        <authorList>
            <person name="Franch-Gras L."/>
            <person name="Hahn C."/>
            <person name="Garcia-Roger E.M."/>
            <person name="Carmona M.J."/>
            <person name="Serra M."/>
            <person name="Gomez A."/>
        </authorList>
    </citation>
    <scope>NUCLEOTIDE SEQUENCE [LARGE SCALE GENOMIC DNA]</scope>
    <source>
        <strain evidence="1">HYR1</strain>
    </source>
</reference>
<evidence type="ECO:0000313" key="2">
    <source>
        <dbReference type="Proteomes" id="UP000276133"/>
    </source>
</evidence>
<proteinExistence type="predicted"/>
<dbReference type="EMBL" id="REGN01003020">
    <property type="protein sequence ID" value="RNA24913.1"/>
    <property type="molecule type" value="Genomic_DNA"/>
</dbReference>
<protein>
    <submittedName>
        <fullName evidence="1">Uncharacterized protein</fullName>
    </submittedName>
</protein>
<sequence length="76" mass="9388">MRLKIPVMMNLEIFYSKCFFRLKNNLIMDYINMVIKKRQLRKIFFPKQLLDIQKIKYRFDCIVIKVQQSMLHFVAI</sequence>
<evidence type="ECO:0000313" key="1">
    <source>
        <dbReference type="EMBL" id="RNA24913.1"/>
    </source>
</evidence>